<dbReference type="Pfam" id="PF00254">
    <property type="entry name" value="FKBP_C"/>
    <property type="match status" value="2"/>
</dbReference>
<feature type="domain" description="PPIase FKBP-type" evidence="7">
    <location>
        <begin position="214"/>
        <end position="318"/>
    </location>
</feature>
<comment type="caution">
    <text evidence="8">The sequence shown here is derived from an EMBL/GenBank/DDBJ whole genome shotgun (WGS) entry which is preliminary data.</text>
</comment>
<evidence type="ECO:0000313" key="8">
    <source>
        <dbReference type="EMBL" id="MCR9017097.1"/>
    </source>
</evidence>
<feature type="domain" description="PPIase FKBP-type" evidence="7">
    <location>
        <begin position="74"/>
        <end position="164"/>
    </location>
</feature>
<dbReference type="InterPro" id="IPR001179">
    <property type="entry name" value="PPIase_FKBP_dom"/>
</dbReference>
<reference evidence="8" key="1">
    <citation type="submission" date="2022-08" db="EMBL/GenBank/DDBJ databases">
        <authorList>
            <person name="Zhang D."/>
        </authorList>
    </citation>
    <scope>NUCLEOTIDE SEQUENCE</scope>
    <source>
        <strain evidence="8">XJ19-11</strain>
    </source>
</reference>
<dbReference type="PROSITE" id="PS50059">
    <property type="entry name" value="FKBP_PPIASE"/>
    <property type="match status" value="2"/>
</dbReference>
<gene>
    <name evidence="8" type="ORF">NU887_18830</name>
</gene>
<evidence type="ECO:0000256" key="6">
    <source>
        <dbReference type="RuleBase" id="RU003915"/>
    </source>
</evidence>
<dbReference type="PANTHER" id="PTHR43811">
    <property type="entry name" value="FKBP-TYPE PEPTIDYL-PROLYL CIS-TRANS ISOMERASE FKPA"/>
    <property type="match status" value="1"/>
</dbReference>
<evidence type="ECO:0000313" key="9">
    <source>
        <dbReference type="Proteomes" id="UP001142175"/>
    </source>
</evidence>
<evidence type="ECO:0000256" key="3">
    <source>
        <dbReference type="ARBA" id="ARBA00023110"/>
    </source>
</evidence>
<dbReference type="PANTHER" id="PTHR43811:SF19">
    <property type="entry name" value="39 KDA FK506-BINDING NUCLEAR PROTEIN"/>
    <property type="match status" value="1"/>
</dbReference>
<dbReference type="Gene3D" id="3.10.50.40">
    <property type="match status" value="2"/>
</dbReference>
<protein>
    <recommendedName>
        <fullName evidence="6">Peptidyl-prolyl cis-trans isomerase</fullName>
        <ecNumber evidence="6">5.2.1.8</ecNumber>
    </recommendedName>
</protein>
<keyword evidence="3 5" id="KW-0697">Rotamase</keyword>
<proteinExistence type="inferred from homology"/>
<sequence length="318" mass="35806">MIRKIILPVMLGLLVGISGCFPEVESDLQIAIERDDKILSDYLSSNNIDAIETQVGYFYKKDISNETGNQIVNNDNIGVYYEIKTIDGQLIEDYTDETKPPRIFRYTEGGLIPRAINFGSGLAKTGESFTLYVPSYLAYQEYSYQQLILANSNLVIKVKYAETYTNNEIKEIEEEMILDYILEKNLEGFIKTADSIYVKTTKVGDPESKVTANGDIINFTYKILQLDSQTPFAQSIGTTPFQVTVGSESNPKFLNLSLKGLKKGQEIEVIIPSHLGFGVSAQVFPFTIRKDLFDKGFLTQIARPFEPMIFKVTVTNVR</sequence>
<accession>A0A9X2PBM7</accession>
<dbReference type="EC" id="5.2.1.8" evidence="6"/>
<dbReference type="EMBL" id="JANSUY010000024">
    <property type="protein sequence ID" value="MCR9017097.1"/>
    <property type="molecule type" value="Genomic_DNA"/>
</dbReference>
<evidence type="ECO:0000256" key="2">
    <source>
        <dbReference type="ARBA" id="ARBA00006577"/>
    </source>
</evidence>
<keyword evidence="9" id="KW-1185">Reference proteome</keyword>
<keyword evidence="4 5" id="KW-0413">Isomerase</keyword>
<organism evidence="8 9">
    <name type="scientific">Aquiflexum gelatinilyticum</name>
    <dbReference type="NCBI Taxonomy" id="2961943"/>
    <lineage>
        <taxon>Bacteria</taxon>
        <taxon>Pseudomonadati</taxon>
        <taxon>Bacteroidota</taxon>
        <taxon>Cytophagia</taxon>
        <taxon>Cytophagales</taxon>
        <taxon>Cyclobacteriaceae</taxon>
        <taxon>Aquiflexum</taxon>
    </lineage>
</organism>
<evidence type="ECO:0000259" key="7">
    <source>
        <dbReference type="PROSITE" id="PS50059"/>
    </source>
</evidence>
<dbReference type="AlphaFoldDB" id="A0A9X2PBM7"/>
<comment type="similarity">
    <text evidence="2 6">Belongs to the FKBP-type PPIase family.</text>
</comment>
<name>A0A9X2PBM7_9BACT</name>
<dbReference type="PROSITE" id="PS51257">
    <property type="entry name" value="PROKAR_LIPOPROTEIN"/>
    <property type="match status" value="1"/>
</dbReference>
<dbReference type="SUPFAM" id="SSF54534">
    <property type="entry name" value="FKBP-like"/>
    <property type="match status" value="2"/>
</dbReference>
<dbReference type="Proteomes" id="UP001142175">
    <property type="component" value="Unassembled WGS sequence"/>
</dbReference>
<dbReference type="InterPro" id="IPR046357">
    <property type="entry name" value="PPIase_dom_sf"/>
</dbReference>
<evidence type="ECO:0000256" key="4">
    <source>
        <dbReference type="ARBA" id="ARBA00023235"/>
    </source>
</evidence>
<dbReference type="RefSeq" id="WP_258424941.1">
    <property type="nucleotide sequence ID" value="NZ_JANSUY010000024.1"/>
</dbReference>
<evidence type="ECO:0000256" key="5">
    <source>
        <dbReference type="PROSITE-ProRule" id="PRU00277"/>
    </source>
</evidence>
<evidence type="ECO:0000256" key="1">
    <source>
        <dbReference type="ARBA" id="ARBA00000971"/>
    </source>
</evidence>
<dbReference type="GO" id="GO:0003755">
    <property type="term" value="F:peptidyl-prolyl cis-trans isomerase activity"/>
    <property type="evidence" value="ECO:0007669"/>
    <property type="project" value="UniProtKB-UniRule"/>
</dbReference>
<comment type="catalytic activity">
    <reaction evidence="1 5 6">
        <text>[protein]-peptidylproline (omega=180) = [protein]-peptidylproline (omega=0)</text>
        <dbReference type="Rhea" id="RHEA:16237"/>
        <dbReference type="Rhea" id="RHEA-COMP:10747"/>
        <dbReference type="Rhea" id="RHEA-COMP:10748"/>
        <dbReference type="ChEBI" id="CHEBI:83833"/>
        <dbReference type="ChEBI" id="CHEBI:83834"/>
        <dbReference type="EC" id="5.2.1.8"/>
    </reaction>
</comment>